<keyword evidence="1" id="KW-0805">Transcription regulation</keyword>
<keyword evidence="3" id="KW-0804">Transcription</keyword>
<gene>
    <name evidence="5" type="ORF">H0H10_37115</name>
</gene>
<dbReference type="InterPro" id="IPR002577">
    <property type="entry name" value="HTH_HxlR"/>
</dbReference>
<protein>
    <submittedName>
        <fullName evidence="5">Helix-turn-helix transcriptional regulator</fullName>
    </submittedName>
</protein>
<evidence type="ECO:0000313" key="6">
    <source>
        <dbReference type="Proteomes" id="UP000621210"/>
    </source>
</evidence>
<dbReference type="EMBL" id="JACVQF010000235">
    <property type="protein sequence ID" value="MBD0424726.1"/>
    <property type="molecule type" value="Genomic_DNA"/>
</dbReference>
<accession>A0A926LAV8</accession>
<dbReference type="InterPro" id="IPR036388">
    <property type="entry name" value="WH-like_DNA-bd_sf"/>
</dbReference>
<dbReference type="GO" id="GO:0003677">
    <property type="term" value="F:DNA binding"/>
    <property type="evidence" value="ECO:0007669"/>
    <property type="project" value="UniProtKB-KW"/>
</dbReference>
<dbReference type="Pfam" id="PF01638">
    <property type="entry name" value="HxlR"/>
    <property type="match status" value="1"/>
</dbReference>
<dbReference type="AlphaFoldDB" id="A0A926LAV8"/>
<reference evidence="5" key="1">
    <citation type="submission" date="2020-09" db="EMBL/GenBank/DDBJ databases">
        <title>Streptomyces grisecoloratus sp. nov., isolated from cotton soil.</title>
        <authorList>
            <person name="Xing L."/>
        </authorList>
    </citation>
    <scope>NUCLEOTIDE SEQUENCE</scope>
    <source>
        <strain evidence="5">TRM S81-3</strain>
    </source>
</reference>
<dbReference type="Proteomes" id="UP000621210">
    <property type="component" value="Unassembled WGS sequence"/>
</dbReference>
<evidence type="ECO:0000256" key="3">
    <source>
        <dbReference type="ARBA" id="ARBA00023163"/>
    </source>
</evidence>
<sequence length="122" mass="13726">MPLERRSIQDDTCPSFEETLELVGRRWTGSILTAAHQGATRFGEFRASIDGISDRLLSQRLKELETAGLLERSVIPSTPVQIRYRLSPDGLALVEALQPLAQWTLRRSARRNVQQDSPARTP</sequence>
<dbReference type="Gene3D" id="1.10.10.10">
    <property type="entry name" value="Winged helix-like DNA-binding domain superfamily/Winged helix DNA-binding domain"/>
    <property type="match status" value="1"/>
</dbReference>
<evidence type="ECO:0000313" key="5">
    <source>
        <dbReference type="EMBL" id="MBD0424726.1"/>
    </source>
</evidence>
<dbReference type="SUPFAM" id="SSF46785">
    <property type="entry name" value="Winged helix' DNA-binding domain"/>
    <property type="match status" value="1"/>
</dbReference>
<feature type="domain" description="HTH hxlR-type" evidence="4">
    <location>
        <begin position="13"/>
        <end position="112"/>
    </location>
</feature>
<comment type="caution">
    <text evidence="5">The sequence shown here is derived from an EMBL/GenBank/DDBJ whole genome shotgun (WGS) entry which is preliminary data.</text>
</comment>
<evidence type="ECO:0000259" key="4">
    <source>
        <dbReference type="PROSITE" id="PS51118"/>
    </source>
</evidence>
<name>A0A926LAV8_9ACTN</name>
<proteinExistence type="predicted"/>
<reference evidence="5" key="2">
    <citation type="submission" date="2020-09" db="EMBL/GenBank/DDBJ databases">
        <authorList>
            <person name="Luo X."/>
        </authorList>
    </citation>
    <scope>NUCLEOTIDE SEQUENCE</scope>
    <source>
        <strain evidence="5">TRM S81-3</strain>
    </source>
</reference>
<organism evidence="5 6">
    <name type="scientific">Streptomyces griseicoloratus</name>
    <dbReference type="NCBI Taxonomy" id="2752516"/>
    <lineage>
        <taxon>Bacteria</taxon>
        <taxon>Bacillati</taxon>
        <taxon>Actinomycetota</taxon>
        <taxon>Actinomycetes</taxon>
        <taxon>Kitasatosporales</taxon>
        <taxon>Streptomycetaceae</taxon>
        <taxon>Streptomyces</taxon>
    </lineage>
</organism>
<evidence type="ECO:0000256" key="2">
    <source>
        <dbReference type="ARBA" id="ARBA00023125"/>
    </source>
</evidence>
<evidence type="ECO:0000256" key="1">
    <source>
        <dbReference type="ARBA" id="ARBA00023015"/>
    </source>
</evidence>
<dbReference type="InterPro" id="IPR036390">
    <property type="entry name" value="WH_DNA-bd_sf"/>
</dbReference>
<dbReference type="PROSITE" id="PS51118">
    <property type="entry name" value="HTH_HXLR"/>
    <property type="match status" value="1"/>
</dbReference>
<keyword evidence="2" id="KW-0238">DNA-binding</keyword>
<dbReference type="PANTHER" id="PTHR33204">
    <property type="entry name" value="TRANSCRIPTIONAL REGULATOR, MARR FAMILY"/>
    <property type="match status" value="1"/>
</dbReference>
<dbReference type="PANTHER" id="PTHR33204:SF37">
    <property type="entry name" value="HTH-TYPE TRANSCRIPTIONAL REGULATOR YODB"/>
    <property type="match status" value="1"/>
</dbReference>
<keyword evidence="6" id="KW-1185">Reference proteome</keyword>